<protein>
    <recommendedName>
        <fullName evidence="2">Fungal-type protein kinase domain-containing protein</fullName>
    </recommendedName>
</protein>
<feature type="compositionally biased region" description="Polar residues" evidence="1">
    <location>
        <begin position="1"/>
        <end position="13"/>
    </location>
</feature>
<dbReference type="AlphaFoldDB" id="A0A2B7ZR54"/>
<dbReference type="EMBL" id="PDND01000011">
    <property type="protein sequence ID" value="PGH36145.1"/>
    <property type="molecule type" value="Genomic_DNA"/>
</dbReference>
<reference evidence="3 4" key="1">
    <citation type="submission" date="2017-10" db="EMBL/GenBank/DDBJ databases">
        <title>Comparative genomics in systemic dimorphic fungi from Ajellomycetaceae.</title>
        <authorList>
            <person name="Munoz J.F."/>
            <person name="Mcewen J.G."/>
            <person name="Clay O.K."/>
            <person name="Cuomo C.A."/>
        </authorList>
    </citation>
    <scope>NUCLEOTIDE SEQUENCE [LARGE SCALE GENOMIC DNA]</scope>
    <source>
        <strain evidence="3 4">UAMH4076</strain>
    </source>
</reference>
<sequence>MSSCQMHEASTSPRRARAISPAQVRTDRSISSSGTEARVQVIGELKKPEDEIRSKSALLQMARYVQVVFKAQPTRQFIHMFAVCGTKAEILGYTMMTDEKLGLDIFITQDDSDANTITVKSISDEEIVV</sequence>
<proteinExistence type="predicted"/>
<dbReference type="STRING" id="73230.A0A2B7ZR54"/>
<evidence type="ECO:0000313" key="4">
    <source>
        <dbReference type="Proteomes" id="UP000226031"/>
    </source>
</evidence>
<dbReference type="Pfam" id="PF17667">
    <property type="entry name" value="Pkinase_fungal"/>
    <property type="match status" value="1"/>
</dbReference>
<evidence type="ECO:0000259" key="2">
    <source>
        <dbReference type="Pfam" id="PF17667"/>
    </source>
</evidence>
<accession>A0A2B7ZR54</accession>
<evidence type="ECO:0000313" key="3">
    <source>
        <dbReference type="EMBL" id="PGH36145.1"/>
    </source>
</evidence>
<dbReference type="Proteomes" id="UP000226031">
    <property type="component" value="Unassembled WGS sequence"/>
</dbReference>
<organism evidence="3 4">
    <name type="scientific">[Emmonsia] crescens</name>
    <dbReference type="NCBI Taxonomy" id="73230"/>
    <lineage>
        <taxon>Eukaryota</taxon>
        <taxon>Fungi</taxon>
        <taxon>Dikarya</taxon>
        <taxon>Ascomycota</taxon>
        <taxon>Pezizomycotina</taxon>
        <taxon>Eurotiomycetes</taxon>
        <taxon>Eurotiomycetidae</taxon>
        <taxon>Onygenales</taxon>
        <taxon>Ajellomycetaceae</taxon>
        <taxon>Emergomyces</taxon>
    </lineage>
</organism>
<keyword evidence="4" id="KW-1185">Reference proteome</keyword>
<name>A0A2B7ZR54_9EURO</name>
<dbReference type="InterPro" id="IPR040976">
    <property type="entry name" value="Pkinase_fungal"/>
</dbReference>
<dbReference type="PANTHER" id="PTHR38248:SF2">
    <property type="entry name" value="FUNK1 11"/>
    <property type="match status" value="1"/>
</dbReference>
<comment type="caution">
    <text evidence="3">The sequence shown here is derived from an EMBL/GenBank/DDBJ whole genome shotgun (WGS) entry which is preliminary data.</text>
</comment>
<feature type="domain" description="Fungal-type protein kinase" evidence="2">
    <location>
        <begin position="37"/>
        <end position="88"/>
    </location>
</feature>
<feature type="region of interest" description="Disordered" evidence="1">
    <location>
        <begin position="1"/>
        <end position="39"/>
    </location>
</feature>
<evidence type="ECO:0000256" key="1">
    <source>
        <dbReference type="SAM" id="MobiDB-lite"/>
    </source>
</evidence>
<gene>
    <name evidence="3" type="ORF">GX50_01000</name>
</gene>
<dbReference type="PANTHER" id="PTHR38248">
    <property type="entry name" value="FUNK1 6"/>
    <property type="match status" value="1"/>
</dbReference>